<dbReference type="Proteomes" id="UP000225706">
    <property type="component" value="Unassembled WGS sequence"/>
</dbReference>
<dbReference type="EMBL" id="LSMT01000248">
    <property type="protein sequence ID" value="PFX22189.1"/>
    <property type="molecule type" value="Genomic_DNA"/>
</dbReference>
<dbReference type="AlphaFoldDB" id="A0A2B4RZG0"/>
<sequence length="261" mass="29752">MFRGVFLVRLFHQLIAVLEEPLSSHVGGHPCGTWTVLNSLADPDESVELLSQKLWEMYNDCLPLITLELSSRDPPYMSLLVQHLCKIRNENARTDSDVVRATRQEKINDLVRKNQINAIRNENRKHYRGSKEWWDMANKITELLAEFAAANPQASYAAFTIGLKHRWTYYLRTLPDIEELLEPLEGTIGHVLIPAMTGHTCTSAEWELLALTVRLGDLGLTNPYRDATENAASIRITQPLVKQIEAHALELPDDDDIRKMQ</sequence>
<proteinExistence type="predicted"/>
<feature type="signal peptide" evidence="1">
    <location>
        <begin position="1"/>
        <end position="16"/>
    </location>
</feature>
<comment type="caution">
    <text evidence="2">The sequence shown here is derived from an EMBL/GenBank/DDBJ whole genome shotgun (WGS) entry which is preliminary data.</text>
</comment>
<dbReference type="OrthoDB" id="5985491at2759"/>
<keyword evidence="3" id="KW-1185">Reference proteome</keyword>
<keyword evidence="1" id="KW-0732">Signal</keyword>
<evidence type="ECO:0000313" key="3">
    <source>
        <dbReference type="Proteomes" id="UP000225706"/>
    </source>
</evidence>
<evidence type="ECO:0000313" key="2">
    <source>
        <dbReference type="EMBL" id="PFX22189.1"/>
    </source>
</evidence>
<gene>
    <name evidence="2" type="ORF">AWC38_SpisGene13306</name>
</gene>
<evidence type="ECO:0000256" key="1">
    <source>
        <dbReference type="SAM" id="SignalP"/>
    </source>
</evidence>
<organism evidence="2 3">
    <name type="scientific">Stylophora pistillata</name>
    <name type="common">Smooth cauliflower coral</name>
    <dbReference type="NCBI Taxonomy" id="50429"/>
    <lineage>
        <taxon>Eukaryota</taxon>
        <taxon>Metazoa</taxon>
        <taxon>Cnidaria</taxon>
        <taxon>Anthozoa</taxon>
        <taxon>Hexacorallia</taxon>
        <taxon>Scleractinia</taxon>
        <taxon>Astrocoeniina</taxon>
        <taxon>Pocilloporidae</taxon>
        <taxon>Stylophora</taxon>
    </lineage>
</organism>
<accession>A0A2B4RZG0</accession>
<feature type="chain" id="PRO_5012089428" evidence="1">
    <location>
        <begin position="17"/>
        <end position="261"/>
    </location>
</feature>
<reference evidence="3" key="1">
    <citation type="journal article" date="2017" name="bioRxiv">
        <title>Comparative analysis of the genomes of Stylophora pistillata and Acropora digitifera provides evidence for extensive differences between species of corals.</title>
        <authorList>
            <person name="Voolstra C.R."/>
            <person name="Li Y."/>
            <person name="Liew Y.J."/>
            <person name="Baumgarten S."/>
            <person name="Zoccola D."/>
            <person name="Flot J.-F."/>
            <person name="Tambutte S."/>
            <person name="Allemand D."/>
            <person name="Aranda M."/>
        </authorList>
    </citation>
    <scope>NUCLEOTIDE SEQUENCE [LARGE SCALE GENOMIC DNA]</scope>
</reference>
<protein>
    <submittedName>
        <fullName evidence="2">Uncharacterized protein</fullName>
    </submittedName>
</protein>
<name>A0A2B4RZG0_STYPI</name>